<accession>A0A0E9V2K7</accession>
<reference evidence="2" key="1">
    <citation type="submission" date="2014-11" db="EMBL/GenBank/DDBJ databases">
        <authorList>
            <person name="Amaro Gonzalez C."/>
        </authorList>
    </citation>
    <scope>NUCLEOTIDE SEQUENCE</scope>
</reference>
<protein>
    <submittedName>
        <fullName evidence="2">Uncharacterized protein</fullName>
    </submittedName>
</protein>
<organism evidence="2">
    <name type="scientific">Anguilla anguilla</name>
    <name type="common">European freshwater eel</name>
    <name type="synonym">Muraena anguilla</name>
    <dbReference type="NCBI Taxonomy" id="7936"/>
    <lineage>
        <taxon>Eukaryota</taxon>
        <taxon>Metazoa</taxon>
        <taxon>Chordata</taxon>
        <taxon>Craniata</taxon>
        <taxon>Vertebrata</taxon>
        <taxon>Euteleostomi</taxon>
        <taxon>Actinopterygii</taxon>
        <taxon>Neopterygii</taxon>
        <taxon>Teleostei</taxon>
        <taxon>Anguilliformes</taxon>
        <taxon>Anguillidae</taxon>
        <taxon>Anguilla</taxon>
    </lineage>
</organism>
<keyword evidence="1" id="KW-0472">Membrane</keyword>
<sequence length="79" mass="8839">MCWESEYDWLKVMSVLGCSSSLAGLCPVLYWKFASAVLLTSEWSLSGVEWETAQQSGSDMADKPKGIYLPACLSLFYSW</sequence>
<keyword evidence="1" id="KW-0812">Transmembrane</keyword>
<name>A0A0E9V2K7_ANGAN</name>
<dbReference type="AlphaFoldDB" id="A0A0E9V2K7"/>
<dbReference type="EMBL" id="GBXM01036325">
    <property type="protein sequence ID" value="JAH72252.1"/>
    <property type="molecule type" value="Transcribed_RNA"/>
</dbReference>
<evidence type="ECO:0000313" key="2">
    <source>
        <dbReference type="EMBL" id="JAH72252.1"/>
    </source>
</evidence>
<feature type="transmembrane region" description="Helical" evidence="1">
    <location>
        <begin position="12"/>
        <end position="31"/>
    </location>
</feature>
<reference evidence="2" key="2">
    <citation type="journal article" date="2015" name="Fish Shellfish Immunol.">
        <title>Early steps in the European eel (Anguilla anguilla)-Vibrio vulnificus interaction in the gills: Role of the RtxA13 toxin.</title>
        <authorList>
            <person name="Callol A."/>
            <person name="Pajuelo D."/>
            <person name="Ebbesson L."/>
            <person name="Teles M."/>
            <person name="MacKenzie S."/>
            <person name="Amaro C."/>
        </authorList>
    </citation>
    <scope>NUCLEOTIDE SEQUENCE</scope>
</reference>
<keyword evidence="1" id="KW-1133">Transmembrane helix</keyword>
<evidence type="ECO:0000256" key="1">
    <source>
        <dbReference type="SAM" id="Phobius"/>
    </source>
</evidence>
<proteinExistence type="predicted"/>